<name>A0A9W6WHW2_AMBMO</name>
<feature type="region of interest" description="Disordered" evidence="1">
    <location>
        <begin position="236"/>
        <end position="255"/>
    </location>
</feature>
<protein>
    <submittedName>
        <fullName evidence="2">Unnamed protein product</fullName>
    </submittedName>
</protein>
<sequence>MAMVTKLKALDDIMDLMHLKESDRELVEYYYDRNSQSENKTIVDIFQNFDPSLPADSQPKINYAYLTLSLDDPGAGAANGKVSNDSIKTVGGGKVQGSYAPAAATAKKSVNGANIPPVAALSKTWVLRQYGDQVEELKVYLNSNEQLRRLKDGLYISALKFFKGDLTRVLHVASKLAEDTEKLEKLNPYLVFKINNNDLISTENEIDEWATVEKMAKTKEGSSKSWKQLMTEVQSLRKTAKSHPDRMVRSSKVSQ</sequence>
<gene>
    <name evidence="2" type="ORF">Amon01_000942000</name>
</gene>
<proteinExistence type="predicted"/>
<reference evidence="2" key="1">
    <citation type="submission" date="2023-04" db="EMBL/GenBank/DDBJ databases">
        <title>Ambrosiozyma monospora NBRC 1965.</title>
        <authorList>
            <person name="Ichikawa N."/>
            <person name="Sato H."/>
            <person name="Tonouchi N."/>
        </authorList>
    </citation>
    <scope>NUCLEOTIDE SEQUENCE</scope>
    <source>
        <strain evidence="2">NBRC 1965</strain>
    </source>
</reference>
<dbReference type="AlphaFoldDB" id="A0A9W6WHW2"/>
<evidence type="ECO:0000256" key="1">
    <source>
        <dbReference type="SAM" id="MobiDB-lite"/>
    </source>
</evidence>
<dbReference type="EMBL" id="BSXU01011108">
    <property type="protein sequence ID" value="GME74005.1"/>
    <property type="molecule type" value="Genomic_DNA"/>
</dbReference>
<keyword evidence="3" id="KW-1185">Reference proteome</keyword>
<evidence type="ECO:0000313" key="3">
    <source>
        <dbReference type="Proteomes" id="UP001165063"/>
    </source>
</evidence>
<evidence type="ECO:0000313" key="2">
    <source>
        <dbReference type="EMBL" id="GME74005.1"/>
    </source>
</evidence>
<dbReference type="Proteomes" id="UP001165063">
    <property type="component" value="Unassembled WGS sequence"/>
</dbReference>
<accession>A0A9W6WHW2</accession>
<comment type="caution">
    <text evidence="2">The sequence shown here is derived from an EMBL/GenBank/DDBJ whole genome shotgun (WGS) entry which is preliminary data.</text>
</comment>
<organism evidence="2 3">
    <name type="scientific">Ambrosiozyma monospora</name>
    <name type="common">Yeast</name>
    <name type="synonym">Endomycopsis monosporus</name>
    <dbReference type="NCBI Taxonomy" id="43982"/>
    <lineage>
        <taxon>Eukaryota</taxon>
        <taxon>Fungi</taxon>
        <taxon>Dikarya</taxon>
        <taxon>Ascomycota</taxon>
        <taxon>Saccharomycotina</taxon>
        <taxon>Pichiomycetes</taxon>
        <taxon>Pichiales</taxon>
        <taxon>Pichiaceae</taxon>
        <taxon>Ambrosiozyma</taxon>
    </lineage>
</organism>